<dbReference type="PANTHER" id="PTHR42928">
    <property type="entry name" value="TRICARBOXYLATE-BINDING PROTEIN"/>
    <property type="match status" value="1"/>
</dbReference>
<dbReference type="RefSeq" id="WP_180156732.1">
    <property type="nucleotide sequence ID" value="NZ_JACCEM010000007.1"/>
</dbReference>
<accession>A0A853G0R2</accession>
<protein>
    <submittedName>
        <fullName evidence="2">Tripartite tricarboxylate transporter substrate binding protein BugE</fullName>
    </submittedName>
</protein>
<dbReference type="Pfam" id="PF03401">
    <property type="entry name" value="TctC"/>
    <property type="match status" value="1"/>
</dbReference>
<dbReference type="Gene3D" id="3.40.190.10">
    <property type="entry name" value="Periplasmic binding protein-like II"/>
    <property type="match status" value="1"/>
</dbReference>
<keyword evidence="3" id="KW-1185">Reference proteome</keyword>
<dbReference type="AlphaFoldDB" id="A0A853G0R2"/>
<dbReference type="EMBL" id="JACCEM010000007">
    <property type="protein sequence ID" value="NYT50453.1"/>
    <property type="molecule type" value="Genomic_DNA"/>
</dbReference>
<gene>
    <name evidence="2" type="ORF">H0A72_14130</name>
</gene>
<evidence type="ECO:0000313" key="3">
    <source>
        <dbReference type="Proteomes" id="UP000559809"/>
    </source>
</evidence>
<organism evidence="2 3">
    <name type="scientific">Parapusillimonas granuli</name>
    <dbReference type="NCBI Taxonomy" id="380911"/>
    <lineage>
        <taxon>Bacteria</taxon>
        <taxon>Pseudomonadati</taxon>
        <taxon>Pseudomonadota</taxon>
        <taxon>Betaproteobacteria</taxon>
        <taxon>Burkholderiales</taxon>
        <taxon>Alcaligenaceae</taxon>
        <taxon>Parapusillimonas</taxon>
    </lineage>
</organism>
<dbReference type="InterPro" id="IPR005064">
    <property type="entry name" value="BUG"/>
</dbReference>
<dbReference type="InterPro" id="IPR042100">
    <property type="entry name" value="Bug_dom1"/>
</dbReference>
<comment type="similarity">
    <text evidence="1">Belongs to the UPF0065 (bug) family.</text>
</comment>
<dbReference type="SUPFAM" id="SSF53850">
    <property type="entry name" value="Periplasmic binding protein-like II"/>
    <property type="match status" value="1"/>
</dbReference>
<comment type="caution">
    <text evidence="2">The sequence shown here is derived from an EMBL/GenBank/DDBJ whole genome shotgun (WGS) entry which is preliminary data.</text>
</comment>
<evidence type="ECO:0000313" key="2">
    <source>
        <dbReference type="EMBL" id="NYT50453.1"/>
    </source>
</evidence>
<dbReference type="Gene3D" id="3.40.190.150">
    <property type="entry name" value="Bordetella uptake gene, domain 1"/>
    <property type="match status" value="1"/>
</dbReference>
<dbReference type="PANTHER" id="PTHR42928:SF5">
    <property type="entry name" value="BLR1237 PROTEIN"/>
    <property type="match status" value="1"/>
</dbReference>
<sequence>MLFTGLAASLNAWAAFPDKPITLIVPFSAGGPTDVVGRVVATKASQILGVQVVVENRAGAAGAIGANAVARAKPDGYTVGLATVSTHGTAPNLYPEIPYDAVKDFTPLTNLVASPNILSVHPGFPAKDLKEFVAYIKANPGKYGYANAGAGGINDLGMIWFLQRIGGEMISIPYRGSAPALTDVVGGSVPVIFDNFPSSLPHIQSGKLRALAITGAERNRQLPDLPTFKEAGHVDYDVTAWYGLIGPAGLPDDVRDTLAQAFAKAVKDPETSAKLTESGAFPVGNTPAEFGAQIRNEIARWSEVIKKGNIKLQ</sequence>
<dbReference type="CDD" id="cd13577">
    <property type="entry name" value="PBP2_BugE_Glu"/>
    <property type="match status" value="1"/>
</dbReference>
<name>A0A853G0R2_9BURK</name>
<evidence type="ECO:0000256" key="1">
    <source>
        <dbReference type="ARBA" id="ARBA00006987"/>
    </source>
</evidence>
<proteinExistence type="inferred from homology"/>
<dbReference type="Proteomes" id="UP000559809">
    <property type="component" value="Unassembled WGS sequence"/>
</dbReference>
<dbReference type="PIRSF" id="PIRSF017082">
    <property type="entry name" value="YflP"/>
    <property type="match status" value="1"/>
</dbReference>
<reference evidence="2 3" key="1">
    <citation type="submission" date="2020-07" db="EMBL/GenBank/DDBJ databases">
        <title>Taxonomic revisions and descriptions of new bacterial species based on genomic comparisons in the high-G+C-content subgroup of the family Alcaligenaceae.</title>
        <authorList>
            <person name="Szabo A."/>
            <person name="Felfoldi T."/>
        </authorList>
    </citation>
    <scope>NUCLEOTIDE SEQUENCE [LARGE SCALE GENOMIC DNA]</scope>
    <source>
        <strain evidence="2 3">LMG 24012</strain>
    </source>
</reference>